<dbReference type="CDD" id="cd03443">
    <property type="entry name" value="PaaI_thioesterase"/>
    <property type="match status" value="1"/>
</dbReference>
<dbReference type="SUPFAM" id="SSF54637">
    <property type="entry name" value="Thioesterase/thiol ester dehydrase-isomerase"/>
    <property type="match status" value="1"/>
</dbReference>
<dbReference type="Gene3D" id="3.10.129.10">
    <property type="entry name" value="Hotdog Thioesterase"/>
    <property type="match status" value="1"/>
</dbReference>
<dbReference type="RefSeq" id="WP_076815585.1">
    <property type="nucleotide sequence ID" value="NZ_MOMC01000016.1"/>
</dbReference>
<dbReference type="InterPro" id="IPR029069">
    <property type="entry name" value="HotDog_dom_sf"/>
</dbReference>
<sequence length="174" mass="18597">MSAQSDIPSALAEARASHLRSHGDTAPDLEQLRQVIDAMVPFCDLVGVRVIELRPDGGVAELPDRPDLRNHMGTVHAGAIFLVAEVSGAAAFSGAMAARILGVQAFVLRDCRVSYLKPARGRLRAHGTIDTAVTRDVLTRTGTERFDLTGRSLVYDDAGVLVAKVDFDYVATVA</sequence>
<evidence type="ECO:0000313" key="1">
    <source>
        <dbReference type="EMBL" id="ONH31461.1"/>
    </source>
</evidence>
<dbReference type="OrthoDB" id="196313at2"/>
<reference evidence="2" key="1">
    <citation type="submission" date="2016-10" db="EMBL/GenBank/DDBJ databases">
        <title>Frankia sp. NRRL B-16386 Genome sequencing.</title>
        <authorList>
            <person name="Ghodhbane-Gtari F."/>
            <person name="Swanson E."/>
            <person name="Gueddou A."/>
            <person name="Hezbri K."/>
            <person name="Ktari K."/>
            <person name="Nouioui I."/>
            <person name="Morris K."/>
            <person name="Simpson S."/>
            <person name="Abebe-Akele F."/>
            <person name="Thomas K."/>
            <person name="Gtari M."/>
            <person name="Tisa L.S."/>
        </authorList>
    </citation>
    <scope>NUCLEOTIDE SEQUENCE [LARGE SCALE GENOMIC DNA]</scope>
    <source>
        <strain evidence="2">NRRL B-16386</strain>
    </source>
</reference>
<proteinExistence type="predicted"/>
<protein>
    <submittedName>
        <fullName evidence="1">DUF4442 domain-containing protein</fullName>
    </submittedName>
</protein>
<dbReference type="Pfam" id="PF14539">
    <property type="entry name" value="DUF4442"/>
    <property type="match status" value="1"/>
</dbReference>
<comment type="caution">
    <text evidence="1">The sequence shown here is derived from an EMBL/GenBank/DDBJ whole genome shotgun (WGS) entry which is preliminary data.</text>
</comment>
<dbReference type="AlphaFoldDB" id="A0A1V2IG84"/>
<evidence type="ECO:0000313" key="2">
    <source>
        <dbReference type="Proteomes" id="UP000188929"/>
    </source>
</evidence>
<organism evidence="1 2">
    <name type="scientific">Pseudofrankia asymbiotica</name>
    <dbReference type="NCBI Taxonomy" id="1834516"/>
    <lineage>
        <taxon>Bacteria</taxon>
        <taxon>Bacillati</taxon>
        <taxon>Actinomycetota</taxon>
        <taxon>Actinomycetes</taxon>
        <taxon>Frankiales</taxon>
        <taxon>Frankiaceae</taxon>
        <taxon>Pseudofrankia</taxon>
    </lineage>
</organism>
<dbReference type="Proteomes" id="UP000188929">
    <property type="component" value="Unassembled WGS sequence"/>
</dbReference>
<keyword evidence="2" id="KW-1185">Reference proteome</keyword>
<dbReference type="InterPro" id="IPR027961">
    <property type="entry name" value="DUF4442"/>
</dbReference>
<dbReference type="STRING" id="1834516.BL253_09570"/>
<dbReference type="EMBL" id="MOMC01000016">
    <property type="protein sequence ID" value="ONH31461.1"/>
    <property type="molecule type" value="Genomic_DNA"/>
</dbReference>
<name>A0A1V2IG84_9ACTN</name>
<gene>
    <name evidence="1" type="ORF">BL253_09570</name>
</gene>
<accession>A0A1V2IG84</accession>